<accession>A0A1I6PGC2</accession>
<evidence type="ECO:0000256" key="1">
    <source>
        <dbReference type="SAM" id="MobiDB-lite"/>
    </source>
</evidence>
<dbReference type="InterPro" id="IPR012859">
    <property type="entry name" value="Pilin_N_archaeal"/>
</dbReference>
<dbReference type="AlphaFoldDB" id="A0A1I6PGC2"/>
<gene>
    <name evidence="4" type="ORF">SAMN04488556_0535</name>
</gene>
<dbReference type="PANTHER" id="PTHR38138">
    <property type="entry name" value="VNG6441H"/>
    <property type="match status" value="1"/>
</dbReference>
<keyword evidence="2" id="KW-0472">Membrane</keyword>
<keyword evidence="2" id="KW-1133">Transmembrane helix</keyword>
<dbReference type="EMBL" id="FOZS01000001">
    <property type="protein sequence ID" value="SFS39220.1"/>
    <property type="molecule type" value="Genomic_DNA"/>
</dbReference>
<protein>
    <submittedName>
        <fullName evidence="4">Flagellin N-terminal-like domain-containing protein</fullName>
    </submittedName>
</protein>
<dbReference type="OrthoDB" id="118020at2157"/>
<dbReference type="NCBIfam" id="TIGR02537">
    <property type="entry name" value="arch_flag_Nterm"/>
    <property type="match status" value="1"/>
</dbReference>
<evidence type="ECO:0000313" key="5">
    <source>
        <dbReference type="Proteomes" id="UP000199199"/>
    </source>
</evidence>
<feature type="domain" description="Archaeal Type IV pilin N-terminal" evidence="3">
    <location>
        <begin position="17"/>
        <end position="88"/>
    </location>
</feature>
<keyword evidence="4" id="KW-0966">Cell projection</keyword>
<keyword evidence="4" id="KW-0282">Flagellum</keyword>
<evidence type="ECO:0000259" key="3">
    <source>
        <dbReference type="Pfam" id="PF07790"/>
    </source>
</evidence>
<name>A0A1I6PGC2_9EURY</name>
<keyword evidence="2" id="KW-0812">Transmembrane</keyword>
<sequence>MDLNALTLERAESADERAVSPVIGIVLMVGITVIMAAIIGGLVMGLVPDQPSQPTVTLEFQEHNETVTIAHAGGDDFDAAGVTITGNGMTGEISATTGDDSGGVESNSWDNSTSTGDSITLAEDSDGGLDSDGGEIQVVWNANDRSTILDRFEYGGAD</sequence>
<dbReference type="InterPro" id="IPR013373">
    <property type="entry name" value="Flagellin/pilin_N_arc"/>
</dbReference>
<evidence type="ECO:0000313" key="4">
    <source>
        <dbReference type="EMBL" id="SFS39220.1"/>
    </source>
</evidence>
<keyword evidence="4" id="KW-0969">Cilium</keyword>
<dbReference type="Pfam" id="PF07790">
    <property type="entry name" value="Pilin_N"/>
    <property type="match status" value="1"/>
</dbReference>
<dbReference type="PANTHER" id="PTHR38138:SF1">
    <property type="entry name" value="ARCHAEAL TYPE IV PILIN N-TERMINAL DOMAIN-CONTAINING PROTEIN"/>
    <property type="match status" value="1"/>
</dbReference>
<organism evidence="4 5">
    <name type="scientific">Halostagnicola kamekurae</name>
    <dbReference type="NCBI Taxonomy" id="619731"/>
    <lineage>
        <taxon>Archaea</taxon>
        <taxon>Methanobacteriati</taxon>
        <taxon>Methanobacteriota</taxon>
        <taxon>Stenosarchaea group</taxon>
        <taxon>Halobacteria</taxon>
        <taxon>Halobacteriales</taxon>
        <taxon>Natrialbaceae</taxon>
        <taxon>Halostagnicola</taxon>
    </lineage>
</organism>
<evidence type="ECO:0000256" key="2">
    <source>
        <dbReference type="SAM" id="Phobius"/>
    </source>
</evidence>
<feature type="region of interest" description="Disordered" evidence="1">
    <location>
        <begin position="93"/>
        <end position="118"/>
    </location>
</feature>
<reference evidence="5" key="1">
    <citation type="submission" date="2016-10" db="EMBL/GenBank/DDBJ databases">
        <authorList>
            <person name="Varghese N."/>
            <person name="Submissions S."/>
        </authorList>
    </citation>
    <scope>NUCLEOTIDE SEQUENCE [LARGE SCALE GENOMIC DNA]</scope>
    <source>
        <strain evidence="5">DSM 22427</strain>
    </source>
</reference>
<dbReference type="RefSeq" id="WP_092901180.1">
    <property type="nucleotide sequence ID" value="NZ_FOZS01000001.1"/>
</dbReference>
<dbReference type="Proteomes" id="UP000199199">
    <property type="component" value="Unassembled WGS sequence"/>
</dbReference>
<keyword evidence="5" id="KW-1185">Reference proteome</keyword>
<proteinExistence type="predicted"/>
<feature type="transmembrane region" description="Helical" evidence="2">
    <location>
        <begin position="22"/>
        <end position="47"/>
    </location>
</feature>